<feature type="binding site" evidence="4">
    <location>
        <position position="346"/>
    </location>
    <ligand>
        <name>Ca(2+)</name>
        <dbReference type="ChEBI" id="CHEBI:29108"/>
    </ligand>
</feature>
<proteinExistence type="inferred from homology"/>
<keyword evidence="2" id="KW-0378">Hydrolase</keyword>
<evidence type="ECO:0000313" key="8">
    <source>
        <dbReference type="Proteomes" id="UP000281708"/>
    </source>
</evidence>
<dbReference type="Gene3D" id="2.30.120.10">
    <property type="match status" value="1"/>
</dbReference>
<evidence type="ECO:0000256" key="4">
    <source>
        <dbReference type="PIRSR" id="PIRSR001227-2"/>
    </source>
</evidence>
<evidence type="ECO:0000256" key="3">
    <source>
        <dbReference type="ARBA" id="ARBA00023145"/>
    </source>
</evidence>
<feature type="region of interest" description="Disordered" evidence="5">
    <location>
        <begin position="224"/>
        <end position="260"/>
    </location>
</feature>
<dbReference type="InterPro" id="IPR023343">
    <property type="entry name" value="Penicillin_amidase_dom1"/>
</dbReference>
<dbReference type="GO" id="GO:0017000">
    <property type="term" value="P:antibiotic biosynthetic process"/>
    <property type="evidence" value="ECO:0007669"/>
    <property type="project" value="InterPro"/>
</dbReference>
<evidence type="ECO:0000256" key="6">
    <source>
        <dbReference type="SAM" id="Phobius"/>
    </source>
</evidence>
<organism evidence="7 8">
    <name type="scientific">Nocardioides mangrovicus</name>
    <dbReference type="NCBI Taxonomy" id="2478913"/>
    <lineage>
        <taxon>Bacteria</taxon>
        <taxon>Bacillati</taxon>
        <taxon>Actinomycetota</taxon>
        <taxon>Actinomycetes</taxon>
        <taxon>Propionibacteriales</taxon>
        <taxon>Nocardioidaceae</taxon>
        <taxon>Nocardioides</taxon>
    </lineage>
</organism>
<dbReference type="OrthoDB" id="5240333at2"/>
<evidence type="ECO:0000256" key="1">
    <source>
        <dbReference type="ARBA" id="ARBA00006586"/>
    </source>
</evidence>
<evidence type="ECO:0000256" key="5">
    <source>
        <dbReference type="SAM" id="MobiDB-lite"/>
    </source>
</evidence>
<dbReference type="InterPro" id="IPR029055">
    <property type="entry name" value="Ntn_hydrolases_N"/>
</dbReference>
<reference evidence="7 8" key="1">
    <citation type="submission" date="2018-10" db="EMBL/GenBank/DDBJ databases">
        <title>Marmoricola sp. 4Q3S-7 whole genome shotgun sequence.</title>
        <authorList>
            <person name="Li F."/>
        </authorList>
    </citation>
    <scope>NUCLEOTIDE SEQUENCE [LARGE SCALE GENOMIC DNA]</scope>
    <source>
        <strain evidence="7 8">4Q3S-7</strain>
    </source>
</reference>
<dbReference type="PIRSF" id="PIRSF001227">
    <property type="entry name" value="Pen_acylase"/>
    <property type="match status" value="1"/>
</dbReference>
<dbReference type="EMBL" id="RDBE01000010">
    <property type="protein sequence ID" value="RLV47476.1"/>
    <property type="molecule type" value="Genomic_DNA"/>
</dbReference>
<dbReference type="Gene3D" id="3.60.20.10">
    <property type="entry name" value="Glutamine Phosphoribosylpyrophosphate, subunit 1, domain 1"/>
    <property type="match status" value="1"/>
</dbReference>
<accession>A0A3L8NVW4</accession>
<keyword evidence="4" id="KW-0479">Metal-binding</keyword>
<dbReference type="InterPro" id="IPR043147">
    <property type="entry name" value="Penicillin_amidase_A-knob"/>
</dbReference>
<dbReference type="InterPro" id="IPR043146">
    <property type="entry name" value="Penicillin_amidase_N_B-knob"/>
</dbReference>
<keyword evidence="6" id="KW-1133">Transmembrane helix</keyword>
<dbReference type="InterPro" id="IPR002692">
    <property type="entry name" value="S45"/>
</dbReference>
<sequence length="829" mass="88387">MSSPTEQPERPPRGDRFSDWPAPARYVVQGIVLLLLLAVIAAIAGVVVVRRPLPQTSGTLRLPGLDRRVSVYRDAHGVPQIWASTSEDLFRAQGFVEAQDRFWQMDERRHAASGRLAELLGERAVPQDLVARTMGFRAVAQQELDGLSDDTQRALTAFSEGVNGWLDQHSGGDASLEYTVLSLSTDYHPADWTPVDSLTWFKQLAWQHSGGVSQEMTGADLEVGRTSSDTDDLDPGYDAGDHPPIVPSSQASIPGAGVGADTPGGNAWVVSGRLTTTGQPLLAADPHLDTSLPGELYQVGLHCRTVSASCPYDVSGLTYAGVPGVFSGHDAKVAWALSDLHADDTDLYLEKVSGGSALVGDQEQPLTTHDEQIRVAGGRTRTITVRSSRHGPLLSDVSARLSSTGANAAVPDGSPDRGSGYAVAVSWPGLTPSRSFDAILALDRAQDWTDLQAAAALLTSPASGIVYADTAGHIGYQATGAIPVRPAGVTGRLPVPGWLPADDPTGQFVAYADLPTSLDPASGIIVAADQAPSTGSASSSGWDEGYRSARILRLLRTGMQEGARMRLADMSRIQGDTRNPMAPILVPYLLDVPLHSSYQASGRRLLASWDYAEPPGSSAAAYTNAVWRNLLALTFHDQLRRSLWPDGSTRWIAVMADLLQHPDDPWWDDADTTKVEHRDDILERAMRAARTELVRGQAREPGQWTWGHFHRLRLASPLVGGLGGLLLDRDGGGAAGGVGSVAQTSWDASLDTGDQSDVYDVTTAPAARMVVDLGHLDRSRWVVATGASGHAFDGSYLDQAGLLADGRTIGWPASLASVRRQAADVLTLR</sequence>
<feature type="transmembrane region" description="Helical" evidence="6">
    <location>
        <begin position="26"/>
        <end position="49"/>
    </location>
</feature>
<keyword evidence="6" id="KW-0812">Transmembrane</keyword>
<evidence type="ECO:0000313" key="7">
    <source>
        <dbReference type="EMBL" id="RLV47476.1"/>
    </source>
</evidence>
<dbReference type="SUPFAM" id="SSF56235">
    <property type="entry name" value="N-terminal nucleophile aminohydrolases (Ntn hydrolases)"/>
    <property type="match status" value="1"/>
</dbReference>
<feature type="binding site" evidence="4">
    <location>
        <position position="343"/>
    </location>
    <ligand>
        <name>Ca(2+)</name>
        <dbReference type="ChEBI" id="CHEBI:29108"/>
    </ligand>
</feature>
<keyword evidence="3" id="KW-0865">Zymogen</keyword>
<keyword evidence="6" id="KW-0472">Membrane</keyword>
<dbReference type="RefSeq" id="WP_121806979.1">
    <property type="nucleotide sequence ID" value="NZ_RDBE01000010.1"/>
</dbReference>
<keyword evidence="4" id="KW-0106">Calcium</keyword>
<comment type="cofactor">
    <cofactor evidence="4">
        <name>Ca(2+)</name>
        <dbReference type="ChEBI" id="CHEBI:29108"/>
    </cofactor>
    <text evidence="4">Binds 1 Ca(2+) ion per dimer.</text>
</comment>
<dbReference type="GO" id="GO:0046872">
    <property type="term" value="F:metal ion binding"/>
    <property type="evidence" value="ECO:0007669"/>
    <property type="project" value="UniProtKB-KW"/>
</dbReference>
<dbReference type="InterPro" id="IPR014395">
    <property type="entry name" value="Pen/GL7ACA/AHL_acylase"/>
</dbReference>
<name>A0A3L8NVW4_9ACTN</name>
<dbReference type="Proteomes" id="UP000281708">
    <property type="component" value="Unassembled WGS sequence"/>
</dbReference>
<dbReference type="PANTHER" id="PTHR34218:SF4">
    <property type="entry name" value="ACYL-HOMOSERINE LACTONE ACYLASE QUIP"/>
    <property type="match status" value="1"/>
</dbReference>
<protein>
    <submittedName>
        <fullName evidence="7">Penicillin acylase family protein</fullName>
    </submittedName>
</protein>
<dbReference type="PANTHER" id="PTHR34218">
    <property type="entry name" value="PEPTIDASE S45 PENICILLIN AMIDASE"/>
    <property type="match status" value="1"/>
</dbReference>
<comment type="caution">
    <text evidence="7">The sequence shown here is derived from an EMBL/GenBank/DDBJ whole genome shotgun (WGS) entry which is preliminary data.</text>
</comment>
<gene>
    <name evidence="7" type="ORF">D9V37_14870</name>
</gene>
<dbReference type="GO" id="GO:0016811">
    <property type="term" value="F:hydrolase activity, acting on carbon-nitrogen (but not peptide) bonds, in linear amides"/>
    <property type="evidence" value="ECO:0007669"/>
    <property type="project" value="InterPro"/>
</dbReference>
<dbReference type="Pfam" id="PF01804">
    <property type="entry name" value="Penicil_amidase"/>
    <property type="match status" value="1"/>
</dbReference>
<comment type="similarity">
    <text evidence="1">Belongs to the peptidase S45 family.</text>
</comment>
<evidence type="ECO:0000256" key="2">
    <source>
        <dbReference type="ARBA" id="ARBA00022801"/>
    </source>
</evidence>
<dbReference type="Gene3D" id="1.10.1400.10">
    <property type="match status" value="1"/>
</dbReference>
<feature type="binding site" evidence="4">
    <location>
        <position position="215"/>
    </location>
    <ligand>
        <name>Ca(2+)</name>
        <dbReference type="ChEBI" id="CHEBI:29108"/>
    </ligand>
</feature>
<dbReference type="CDD" id="cd03747">
    <property type="entry name" value="Ntn_PGA_like"/>
    <property type="match status" value="1"/>
</dbReference>
<dbReference type="AlphaFoldDB" id="A0A3L8NVW4"/>
<keyword evidence="8" id="KW-1185">Reference proteome</keyword>
<dbReference type="Gene3D" id="1.10.439.10">
    <property type="entry name" value="Penicillin Amidohydrolase, domain 1"/>
    <property type="match status" value="1"/>
</dbReference>